<dbReference type="KEGG" id="rhoz:GXP67_31685"/>
<dbReference type="Gene3D" id="2.40.30.170">
    <property type="match status" value="1"/>
</dbReference>
<protein>
    <submittedName>
        <fullName evidence="7">HlyD family efflux transporter periplasmic adaptor subunit</fullName>
    </submittedName>
</protein>
<name>A0A6C0GS47_9BACT</name>
<keyword evidence="2 5" id="KW-0812">Transmembrane</keyword>
<evidence type="ECO:0000256" key="1">
    <source>
        <dbReference type="ARBA" id="ARBA00004167"/>
    </source>
</evidence>
<evidence type="ECO:0000259" key="6">
    <source>
        <dbReference type="Pfam" id="PF26002"/>
    </source>
</evidence>
<sequence length="389" mass="44231">MQNQIYPPQIIENSAETYIAEISTRSQIIYSSILLSILCIIVALPFITVDVSMQSPGIIRPTAEKNEVKSLLSGKVQEVFVKDNQNIAQGQPLLMVGSETLDSKLKLNGELQLEKQTYIQDLQKLVRIDTASIFQVKGISSALYRQQYNQFLYRLSESSQTKNRKAKELLIDKKLYNEKVIAQREYENKVFEYENALAYYLSAIQGQLSGWQSDLTANTRLLSELQAEEKQLLKEKELCTIKSPVAGTLQQFYGISPGSTIHSNQVLGIVSPDSDILVECYIPPKDIGFIKQDMKVYFQVDAFNYNEWGLVSGKVMQVASDIEMINDQPVFKIKCKLDKDFLQLKNGYQGKLKKGMTVRARYILTERSLYQLIFDQANDWINPLVASQS</sequence>
<dbReference type="EMBL" id="CP048222">
    <property type="protein sequence ID" value="QHT70886.1"/>
    <property type="molecule type" value="Genomic_DNA"/>
</dbReference>
<feature type="transmembrane region" description="Helical" evidence="5">
    <location>
        <begin position="28"/>
        <end position="47"/>
    </location>
</feature>
<dbReference type="GO" id="GO:0016020">
    <property type="term" value="C:membrane"/>
    <property type="evidence" value="ECO:0007669"/>
    <property type="project" value="UniProtKB-SubCell"/>
</dbReference>
<gene>
    <name evidence="7" type="ORF">GXP67_31685</name>
</gene>
<dbReference type="Proteomes" id="UP000480178">
    <property type="component" value="Chromosome"/>
</dbReference>
<dbReference type="InterPro" id="IPR050739">
    <property type="entry name" value="MFP"/>
</dbReference>
<feature type="domain" description="AprE-like beta-barrel" evidence="6">
    <location>
        <begin position="277"/>
        <end position="360"/>
    </location>
</feature>
<dbReference type="AlphaFoldDB" id="A0A6C0GS47"/>
<accession>A0A6C0GS47</accession>
<evidence type="ECO:0000313" key="8">
    <source>
        <dbReference type="Proteomes" id="UP000480178"/>
    </source>
</evidence>
<organism evidence="7 8">
    <name type="scientific">Rhodocytophaga rosea</name>
    <dbReference type="NCBI Taxonomy" id="2704465"/>
    <lineage>
        <taxon>Bacteria</taxon>
        <taxon>Pseudomonadati</taxon>
        <taxon>Bacteroidota</taxon>
        <taxon>Cytophagia</taxon>
        <taxon>Cytophagales</taxon>
        <taxon>Rhodocytophagaceae</taxon>
        <taxon>Rhodocytophaga</taxon>
    </lineage>
</organism>
<evidence type="ECO:0000256" key="5">
    <source>
        <dbReference type="SAM" id="Phobius"/>
    </source>
</evidence>
<reference evidence="7 8" key="1">
    <citation type="submission" date="2020-01" db="EMBL/GenBank/DDBJ databases">
        <authorList>
            <person name="Kim M.K."/>
        </authorList>
    </citation>
    <scope>NUCLEOTIDE SEQUENCE [LARGE SCALE GENOMIC DNA]</scope>
    <source>
        <strain evidence="7 8">172606-1</strain>
    </source>
</reference>
<evidence type="ECO:0000256" key="2">
    <source>
        <dbReference type="ARBA" id="ARBA00022692"/>
    </source>
</evidence>
<comment type="subcellular location">
    <subcellularLocation>
        <location evidence="1">Membrane</location>
        <topology evidence="1">Single-pass membrane protein</topology>
    </subcellularLocation>
</comment>
<dbReference type="PANTHER" id="PTHR30386">
    <property type="entry name" value="MEMBRANE FUSION SUBUNIT OF EMRAB-TOLC MULTIDRUG EFFLUX PUMP"/>
    <property type="match status" value="1"/>
</dbReference>
<keyword evidence="3 5" id="KW-1133">Transmembrane helix</keyword>
<dbReference type="InterPro" id="IPR058982">
    <property type="entry name" value="Beta-barrel_AprE"/>
</dbReference>
<dbReference type="PANTHER" id="PTHR30386:SF26">
    <property type="entry name" value="TRANSPORT PROTEIN COMB"/>
    <property type="match status" value="1"/>
</dbReference>
<keyword evidence="8" id="KW-1185">Reference proteome</keyword>
<dbReference type="RefSeq" id="WP_162446833.1">
    <property type="nucleotide sequence ID" value="NZ_CP048222.1"/>
</dbReference>
<evidence type="ECO:0000256" key="3">
    <source>
        <dbReference type="ARBA" id="ARBA00022989"/>
    </source>
</evidence>
<evidence type="ECO:0000256" key="4">
    <source>
        <dbReference type="ARBA" id="ARBA00023136"/>
    </source>
</evidence>
<dbReference type="Pfam" id="PF26002">
    <property type="entry name" value="Beta-barrel_AprE"/>
    <property type="match status" value="1"/>
</dbReference>
<proteinExistence type="predicted"/>
<keyword evidence="4 5" id="KW-0472">Membrane</keyword>
<evidence type="ECO:0000313" key="7">
    <source>
        <dbReference type="EMBL" id="QHT70886.1"/>
    </source>
</evidence>